<dbReference type="GO" id="GO:0008270">
    <property type="term" value="F:zinc ion binding"/>
    <property type="evidence" value="ECO:0007669"/>
    <property type="project" value="InterPro"/>
</dbReference>
<dbReference type="AlphaFoldDB" id="A0A183B7H8"/>
<reference evidence="3" key="1">
    <citation type="submission" date="2016-06" db="UniProtKB">
        <authorList>
            <consortium name="WormBaseParasite"/>
        </authorList>
    </citation>
    <scope>IDENTIFICATION</scope>
</reference>
<keyword evidence="2" id="KW-1185">Reference proteome</keyword>
<organism evidence="3">
    <name type="scientific">Echinostoma caproni</name>
    <dbReference type="NCBI Taxonomy" id="27848"/>
    <lineage>
        <taxon>Eukaryota</taxon>
        <taxon>Metazoa</taxon>
        <taxon>Spiralia</taxon>
        <taxon>Lophotrochozoa</taxon>
        <taxon>Platyhelminthes</taxon>
        <taxon>Trematoda</taxon>
        <taxon>Digenea</taxon>
        <taxon>Plagiorchiida</taxon>
        <taxon>Echinostomata</taxon>
        <taxon>Echinostomatoidea</taxon>
        <taxon>Echinostomatidae</taxon>
        <taxon>Echinostoma</taxon>
    </lineage>
</organism>
<dbReference type="InterPro" id="IPR036875">
    <property type="entry name" value="Znf_CCHC_sf"/>
</dbReference>
<dbReference type="WBParaSite" id="ECPE_0001520301-mRNA-1">
    <property type="protein sequence ID" value="ECPE_0001520301-mRNA-1"/>
    <property type="gene ID" value="ECPE_0001520301"/>
</dbReference>
<evidence type="ECO:0000313" key="3">
    <source>
        <dbReference type="WBParaSite" id="ECPE_0001520301-mRNA-1"/>
    </source>
</evidence>
<protein>
    <submittedName>
        <fullName evidence="3">CCHC-type domain-containing protein</fullName>
    </submittedName>
</protein>
<dbReference type="EMBL" id="UZAN01059730">
    <property type="protein sequence ID" value="VDP92435.1"/>
    <property type="molecule type" value="Genomic_DNA"/>
</dbReference>
<sequence length="174" mass="18809">MQKLRNLARDCNFKAVSAKQNEEDAICDAFISGLLSNPIRQRLLEDRTLDVSTAYNQAKALDLAQQQSLTFAQVTPSIYAAAASALDQTPEMTLAASRTSCFFCGYDRHRHHKCLAKDVTCKSCGKRGHSQKVCRAPANSKHTAATSPFFVSSIIVAAAPASLTKTVTDVTVNG</sequence>
<dbReference type="GO" id="GO:0003676">
    <property type="term" value="F:nucleic acid binding"/>
    <property type="evidence" value="ECO:0007669"/>
    <property type="project" value="InterPro"/>
</dbReference>
<dbReference type="Gene3D" id="4.10.60.10">
    <property type="entry name" value="Zinc finger, CCHC-type"/>
    <property type="match status" value="1"/>
</dbReference>
<gene>
    <name evidence="1" type="ORF">ECPE_LOCUS15163</name>
</gene>
<dbReference type="SUPFAM" id="SSF57756">
    <property type="entry name" value="Retrovirus zinc finger-like domains"/>
    <property type="match status" value="1"/>
</dbReference>
<proteinExistence type="predicted"/>
<name>A0A183B7H8_9TREM</name>
<dbReference type="Proteomes" id="UP000272942">
    <property type="component" value="Unassembled WGS sequence"/>
</dbReference>
<evidence type="ECO:0000313" key="2">
    <source>
        <dbReference type="Proteomes" id="UP000272942"/>
    </source>
</evidence>
<dbReference type="OrthoDB" id="10068383at2759"/>
<evidence type="ECO:0000313" key="1">
    <source>
        <dbReference type="EMBL" id="VDP92435.1"/>
    </source>
</evidence>
<accession>A0A183B7H8</accession>
<reference evidence="1 2" key="2">
    <citation type="submission" date="2018-11" db="EMBL/GenBank/DDBJ databases">
        <authorList>
            <consortium name="Pathogen Informatics"/>
        </authorList>
    </citation>
    <scope>NUCLEOTIDE SEQUENCE [LARGE SCALE GENOMIC DNA]</scope>
    <source>
        <strain evidence="1 2">Egypt</strain>
    </source>
</reference>